<dbReference type="PANTHER" id="PTHR43708:SF8">
    <property type="entry name" value="OXIDOREDUCTASE"/>
    <property type="match status" value="1"/>
</dbReference>
<comment type="caution">
    <text evidence="3">The sequence shown here is derived from an EMBL/GenBank/DDBJ whole genome shotgun (WGS) entry which is preliminary data.</text>
</comment>
<dbReference type="Proteomes" id="UP001243717">
    <property type="component" value="Unassembled WGS sequence"/>
</dbReference>
<evidence type="ECO:0000313" key="4">
    <source>
        <dbReference type="Proteomes" id="UP001243717"/>
    </source>
</evidence>
<dbReference type="InterPro" id="IPR000683">
    <property type="entry name" value="Gfo/Idh/MocA-like_OxRdtase_N"/>
</dbReference>
<dbReference type="RefSeq" id="WP_308983389.1">
    <property type="nucleotide sequence ID" value="NZ_JARXIC010000001.1"/>
</dbReference>
<gene>
    <name evidence="3" type="ORF">QEH59_00485</name>
</gene>
<dbReference type="SUPFAM" id="SSF55347">
    <property type="entry name" value="Glyceraldehyde-3-phosphate dehydrogenase-like, C-terminal domain"/>
    <property type="match status" value="1"/>
</dbReference>
<feature type="domain" description="GFO/IDH/MocA-like oxidoreductase" evidence="2">
    <location>
        <begin position="133"/>
        <end position="250"/>
    </location>
</feature>
<evidence type="ECO:0000259" key="2">
    <source>
        <dbReference type="Pfam" id="PF22725"/>
    </source>
</evidence>
<protein>
    <submittedName>
        <fullName evidence="3">Gfo/Idh/MocA family oxidoreductase</fullName>
    </submittedName>
</protein>
<accession>A0ABU1AGD0</accession>
<dbReference type="InterPro" id="IPR051317">
    <property type="entry name" value="Gfo/Idh/MocA_oxidoreduct"/>
</dbReference>
<dbReference type="SUPFAM" id="SSF51735">
    <property type="entry name" value="NAD(P)-binding Rossmann-fold domains"/>
    <property type="match status" value="1"/>
</dbReference>
<reference evidence="3 4" key="1">
    <citation type="submission" date="2023-04" db="EMBL/GenBank/DDBJ databases">
        <title>A novel bacteria isolated from coastal sediment.</title>
        <authorList>
            <person name="Liu X.-J."/>
            <person name="Du Z.-J."/>
        </authorList>
    </citation>
    <scope>NUCLEOTIDE SEQUENCE [LARGE SCALE GENOMIC DNA]</scope>
    <source>
        <strain evidence="3 4">SDUM461004</strain>
    </source>
</reference>
<proteinExistence type="predicted"/>
<dbReference type="InterPro" id="IPR036291">
    <property type="entry name" value="NAD(P)-bd_dom_sf"/>
</dbReference>
<dbReference type="Pfam" id="PF01408">
    <property type="entry name" value="GFO_IDH_MocA"/>
    <property type="match status" value="1"/>
</dbReference>
<dbReference type="EMBL" id="JARXIC010000001">
    <property type="protein sequence ID" value="MDQ8192880.1"/>
    <property type="molecule type" value="Genomic_DNA"/>
</dbReference>
<dbReference type="PANTHER" id="PTHR43708">
    <property type="entry name" value="CONSERVED EXPRESSED OXIDOREDUCTASE (EUROFUNG)"/>
    <property type="match status" value="1"/>
</dbReference>
<dbReference type="InterPro" id="IPR055170">
    <property type="entry name" value="GFO_IDH_MocA-like_dom"/>
</dbReference>
<dbReference type="Pfam" id="PF22725">
    <property type="entry name" value="GFO_IDH_MocA_C3"/>
    <property type="match status" value="1"/>
</dbReference>
<name>A0ABU1AGD0_9BACT</name>
<evidence type="ECO:0000313" key="3">
    <source>
        <dbReference type="EMBL" id="MDQ8192880.1"/>
    </source>
</evidence>
<evidence type="ECO:0000259" key="1">
    <source>
        <dbReference type="Pfam" id="PF01408"/>
    </source>
</evidence>
<dbReference type="Gene3D" id="3.40.50.720">
    <property type="entry name" value="NAD(P)-binding Rossmann-like Domain"/>
    <property type="match status" value="1"/>
</dbReference>
<dbReference type="Gene3D" id="3.30.360.10">
    <property type="entry name" value="Dihydrodipicolinate Reductase, domain 2"/>
    <property type="match status" value="1"/>
</dbReference>
<feature type="domain" description="Gfo/Idh/MocA-like oxidoreductase N-terminal" evidence="1">
    <location>
        <begin position="5"/>
        <end position="114"/>
    </location>
</feature>
<keyword evidence="4" id="KW-1185">Reference proteome</keyword>
<sequence length="354" mass="39618">MTDQIKVGIWGLGRAGLNMHASELALYPQLFTIHSGYDLDLERNRILETKYGARTYTDADAFLNDPEVELISIATRSPDHVTHCEKALAAGKYAFLEKPIALTYAEGRKILELDQAYPGKLYSRHNRRFEAPFNHIKEIVASGILGKVYEIKLCRHSFQRRNDWQTLIECGGGQLNNWGPHLIDHALQFLDYKVVEMWSDLKKTVALGNAEDHLKIVFKGEDGCVVDLEISGGAALPQNEYTLFGSLGALTCQGSDIHLKYIQSGQVFKQNEAFSGTPPLSGGVQNAYADQEEINWIEEHIKVAPSKPIDMHSIWEALYLAIKKDIPYPISIQQAVAVVKITDEVKSKTEFTTA</sequence>
<organism evidence="3 4">
    <name type="scientific">Thalassobacterium sedimentorum</name>
    <dbReference type="NCBI Taxonomy" id="3041258"/>
    <lineage>
        <taxon>Bacteria</taxon>
        <taxon>Pseudomonadati</taxon>
        <taxon>Verrucomicrobiota</taxon>
        <taxon>Opitutia</taxon>
        <taxon>Puniceicoccales</taxon>
        <taxon>Coraliomargaritaceae</taxon>
        <taxon>Thalassobacterium</taxon>
    </lineage>
</organism>